<evidence type="ECO:0000313" key="6">
    <source>
        <dbReference type="Proteomes" id="UP000011116"/>
    </source>
</evidence>
<accession>A0A8I6YMG6</accession>
<reference evidence="5" key="2">
    <citation type="submission" date="2020-10" db="EMBL/GenBank/DDBJ databases">
        <authorList>
            <person name="Scholz U."/>
            <person name="Mascher M."/>
            <person name="Fiebig A."/>
        </authorList>
    </citation>
    <scope>NUCLEOTIDE SEQUENCE [LARGE SCALE GENOMIC DNA]</scope>
    <source>
        <strain evidence="5">cv. Morex</strain>
    </source>
</reference>
<dbReference type="Gene3D" id="1.20.1160.11">
    <property type="entry name" value="Paired amphipathic helix"/>
    <property type="match status" value="1"/>
</dbReference>
<organism evidence="5 6">
    <name type="scientific">Hordeum vulgare subsp. vulgare</name>
    <name type="common">Domesticated barley</name>
    <dbReference type="NCBI Taxonomy" id="112509"/>
    <lineage>
        <taxon>Eukaryota</taxon>
        <taxon>Viridiplantae</taxon>
        <taxon>Streptophyta</taxon>
        <taxon>Embryophyta</taxon>
        <taxon>Tracheophyta</taxon>
        <taxon>Spermatophyta</taxon>
        <taxon>Magnoliopsida</taxon>
        <taxon>Liliopsida</taxon>
        <taxon>Poales</taxon>
        <taxon>Poaceae</taxon>
        <taxon>BOP clade</taxon>
        <taxon>Pooideae</taxon>
        <taxon>Triticodae</taxon>
        <taxon>Triticeae</taxon>
        <taxon>Hordeinae</taxon>
        <taxon>Hordeum</taxon>
    </lineage>
</organism>
<evidence type="ECO:0000256" key="2">
    <source>
        <dbReference type="ARBA" id="ARBA00023242"/>
    </source>
</evidence>
<dbReference type="Proteomes" id="UP000011116">
    <property type="component" value="Chromosome 6H"/>
</dbReference>
<keyword evidence="2 3" id="KW-0539">Nucleus</keyword>
<dbReference type="InterPro" id="IPR036600">
    <property type="entry name" value="PAH_sf"/>
</dbReference>
<dbReference type="SUPFAM" id="SSF47762">
    <property type="entry name" value="PAH2 domain"/>
    <property type="match status" value="1"/>
</dbReference>
<dbReference type="PANTHER" id="PTHR12346:SF33">
    <property type="entry name" value="HISTONE DEACETYLASE INTERACTING DOMAIN-CONTAINING PROTEIN"/>
    <property type="match status" value="1"/>
</dbReference>
<evidence type="ECO:0008006" key="7">
    <source>
        <dbReference type="Google" id="ProtNLM"/>
    </source>
</evidence>
<evidence type="ECO:0000256" key="1">
    <source>
        <dbReference type="ARBA" id="ARBA00004123"/>
    </source>
</evidence>
<dbReference type="InterPro" id="IPR039774">
    <property type="entry name" value="Sin3-like"/>
</dbReference>
<dbReference type="GO" id="GO:0005634">
    <property type="term" value="C:nucleus"/>
    <property type="evidence" value="ECO:0007669"/>
    <property type="project" value="UniProtKB-SubCell"/>
</dbReference>
<dbReference type="PANTHER" id="PTHR12346">
    <property type="entry name" value="SIN3B-RELATED"/>
    <property type="match status" value="1"/>
</dbReference>
<dbReference type="AlphaFoldDB" id="A0A8I6YMG6"/>
<protein>
    <recommendedName>
        <fullName evidence="7">Histone deacetylase interacting domain-containing protein</fullName>
    </recommendedName>
</protein>
<dbReference type="Pfam" id="PF02671">
    <property type="entry name" value="PAH"/>
    <property type="match status" value="1"/>
</dbReference>
<reference evidence="6" key="1">
    <citation type="journal article" date="2012" name="Nature">
        <title>A physical, genetic and functional sequence assembly of the barley genome.</title>
        <authorList>
            <consortium name="The International Barley Genome Sequencing Consortium"/>
            <person name="Mayer K.F."/>
            <person name="Waugh R."/>
            <person name="Brown J.W."/>
            <person name="Schulman A."/>
            <person name="Langridge P."/>
            <person name="Platzer M."/>
            <person name="Fincher G.B."/>
            <person name="Muehlbauer G.J."/>
            <person name="Sato K."/>
            <person name="Close T.J."/>
            <person name="Wise R.P."/>
            <person name="Stein N."/>
        </authorList>
    </citation>
    <scope>NUCLEOTIDE SEQUENCE [LARGE SCALE GENOMIC DNA]</scope>
    <source>
        <strain evidence="6">cv. Morex</strain>
    </source>
</reference>
<feature type="region of interest" description="Disordered" evidence="4">
    <location>
        <begin position="266"/>
        <end position="296"/>
    </location>
</feature>
<evidence type="ECO:0000313" key="5">
    <source>
        <dbReference type="EnsemblPlants" id="HORVU.MOREX.r3.6HG0616940.1.CDS1"/>
    </source>
</evidence>
<proteinExistence type="predicted"/>
<comment type="subcellular location">
    <subcellularLocation>
        <location evidence="1 3">Nucleus</location>
    </subcellularLocation>
</comment>
<reference evidence="5" key="3">
    <citation type="submission" date="2022-01" db="UniProtKB">
        <authorList>
            <consortium name="EnsemblPlants"/>
        </authorList>
    </citation>
    <scope>IDENTIFICATION</scope>
    <source>
        <strain evidence="5">subsp. vulgare</strain>
    </source>
</reference>
<dbReference type="Gramene" id="HORVU.MOREX.r3.6HG0616940.1">
    <property type="protein sequence ID" value="HORVU.MOREX.r3.6HG0616940.1.CDS1"/>
    <property type="gene ID" value="HORVU.MOREX.r3.6HG0616940"/>
</dbReference>
<evidence type="ECO:0000256" key="3">
    <source>
        <dbReference type="PROSITE-ProRule" id="PRU00810"/>
    </source>
</evidence>
<dbReference type="PROSITE" id="PS51477">
    <property type="entry name" value="PAH"/>
    <property type="match status" value="2"/>
</dbReference>
<name>A0A8I6YMG6_HORVV</name>
<evidence type="ECO:0000256" key="4">
    <source>
        <dbReference type="SAM" id="MobiDB-lite"/>
    </source>
</evidence>
<dbReference type="EnsemblPlants" id="HORVU.MOREX.r3.6HG0616940.1">
    <property type="protein sequence ID" value="HORVU.MOREX.r3.6HG0616940.1.CDS1"/>
    <property type="gene ID" value="HORVU.MOREX.r3.6HG0616940"/>
</dbReference>
<dbReference type="InterPro" id="IPR003822">
    <property type="entry name" value="PAH"/>
</dbReference>
<dbReference type="GO" id="GO:0003714">
    <property type="term" value="F:transcription corepressor activity"/>
    <property type="evidence" value="ECO:0007669"/>
    <property type="project" value="InterPro"/>
</dbReference>
<dbReference type="Gramene" id="HORVU.MOREX.r2.6HG0511630.1">
    <property type="protein sequence ID" value="HORVU.MOREX.r2.6HG0511630.1.CDS.1"/>
    <property type="gene ID" value="HORVU.MOREX.r2.6HG0511630"/>
</dbReference>
<keyword evidence="6" id="KW-1185">Reference proteome</keyword>
<sequence length="429" mass="48795">MAQQLPDRISGSDAHAGLSLLQDVKARFASDPAVHQEFFGLLVTFRKGEGEVADVRAVVDRAYALLQGHPDLAQRFDAFNPFLCRPGQHEAEPAREVPPTRPRRERRRPVVVDADCAGPSRQFLKQKRERRRPLVVDDACAGPSQQFLEQKRERRRPVVVDPECAGPSQQFLERKRERRRPVVVDDACAGPLQFLERVKLAGAGLYDRVLAMLMHVHAEESINANEIYKQAREVFGPADGDLLRGFAEYLPTGRDFLGRRAMKEPLEEHRAPAAKRKAPAAANPGGGKKKKHVDTSKRDEFAEFRKAWEFETAYSKLVVTMRRTKKALEEEPHGRPRKFEELYPGRECRGVLEEMYGDMFGAMREALEDDARTELALKTILRRLRKLEQVAVKVAMERRDPARVKDQLYKRVMDLKKEEEIGARDCGGA</sequence>
<feature type="region of interest" description="Disordered" evidence="4">
    <location>
        <begin position="87"/>
        <end position="107"/>
    </location>
</feature>